<sequence>MAKVSVVAVRLDDADASGARRLRVVIRNDTSAQLHVSGELSGLSYDPGSRVLSVDFGVPHDDDPGPGIVVVSAHPFVPHQVVLAPGEEGELSTVVPASIHQYNRGGGLSSIARPGVAVGAIDHTQVRIASSPTPFQPPLDLDPKARVRHMREQAHFDVQRVTPSRPDEPRPPHTP</sequence>
<reference evidence="2" key="1">
    <citation type="submission" date="2024-01" db="EMBL/GenBank/DDBJ databases">
        <title>The genome sequence of Micromonospora mangrovi CCTCC AA 2012012.</title>
        <authorList>
            <person name="Gao J."/>
        </authorList>
    </citation>
    <scope>NUCLEOTIDE SEQUENCE</scope>
    <source>
        <strain evidence="2">CCTCC AA 2012012</strain>
    </source>
</reference>
<evidence type="ECO:0000256" key="1">
    <source>
        <dbReference type="SAM" id="MobiDB-lite"/>
    </source>
</evidence>
<dbReference type="RefSeq" id="WP_350936234.1">
    <property type="nucleotide sequence ID" value="NZ_CP157762.1"/>
</dbReference>
<evidence type="ECO:0000313" key="3">
    <source>
        <dbReference type="EMBL" id="XCH76132.1"/>
    </source>
</evidence>
<organism evidence="2">
    <name type="scientific">Micromonospora sp. CCTCC AA 2012012</name>
    <dbReference type="NCBI Taxonomy" id="3111921"/>
    <lineage>
        <taxon>Bacteria</taxon>
        <taxon>Bacillati</taxon>
        <taxon>Actinomycetota</taxon>
        <taxon>Actinomycetes</taxon>
        <taxon>Micromonosporales</taxon>
        <taxon>Micromonosporaceae</taxon>
        <taxon>Micromonospora</taxon>
    </lineage>
</organism>
<name>A0AAU7MDC6_9ACTN</name>
<accession>A0AAU7MDC6</accession>
<dbReference type="EMBL" id="CP159342">
    <property type="protein sequence ID" value="XCH76132.1"/>
    <property type="molecule type" value="Genomic_DNA"/>
</dbReference>
<proteinExistence type="predicted"/>
<protein>
    <submittedName>
        <fullName evidence="2">Uncharacterized protein</fullName>
    </submittedName>
</protein>
<evidence type="ECO:0000313" key="2">
    <source>
        <dbReference type="EMBL" id="XBP95429.1"/>
    </source>
</evidence>
<feature type="region of interest" description="Disordered" evidence="1">
    <location>
        <begin position="152"/>
        <end position="175"/>
    </location>
</feature>
<reference evidence="3" key="2">
    <citation type="submission" date="2024-06" db="EMBL/GenBank/DDBJ databases">
        <title>Micromonospora mangrovi CCTCC AA 2012012 genome sequences.</title>
        <authorList>
            <person name="Gao J."/>
        </authorList>
    </citation>
    <scope>NUCLEOTIDE SEQUENCE</scope>
    <source>
        <strain evidence="3">CCTCC AA 2012012</strain>
    </source>
</reference>
<dbReference type="AlphaFoldDB" id="A0AAU7MDC6"/>
<dbReference type="EMBL" id="CP157762">
    <property type="protein sequence ID" value="XBP95429.1"/>
    <property type="molecule type" value="Genomic_DNA"/>
</dbReference>
<gene>
    <name evidence="3" type="ORF">ABUL08_08610</name>
    <name evidence="2" type="ORF">VK199_08565</name>
</gene>
<feature type="compositionally biased region" description="Basic and acidic residues" evidence="1">
    <location>
        <begin position="165"/>
        <end position="175"/>
    </location>
</feature>